<comment type="caution">
    <text evidence="2">The sequence shown here is derived from an EMBL/GenBank/DDBJ whole genome shotgun (WGS) entry which is preliminary data.</text>
</comment>
<sequence>MYPLVPMNHRTTLRPAPSHRWPIRKQTAPPLASSAAFLCVRQPAERPPERTGPGAAPVLSAPTAAAAAAAAVLYSSLSVCRGVRICPSTFPPVRQPSMQQRYIQGRPLPATAAGHTTSQRIIHPLPVRPTGLLACLPALICLFIQHSTRRSRRA</sequence>
<reference evidence="3" key="1">
    <citation type="journal article" date="2020" name="Stud. Mycol.">
        <title>101 Dothideomycetes genomes: A test case for predicting lifestyles and emergence of pathogens.</title>
        <authorList>
            <person name="Haridas S."/>
            <person name="Albert R."/>
            <person name="Binder M."/>
            <person name="Bloem J."/>
            <person name="LaButti K."/>
            <person name="Salamov A."/>
            <person name="Andreopoulos B."/>
            <person name="Baker S."/>
            <person name="Barry K."/>
            <person name="Bills G."/>
            <person name="Bluhm B."/>
            <person name="Cannon C."/>
            <person name="Castanera R."/>
            <person name="Culley D."/>
            <person name="Daum C."/>
            <person name="Ezra D."/>
            <person name="Gonzalez J."/>
            <person name="Henrissat B."/>
            <person name="Kuo A."/>
            <person name="Liang C."/>
            <person name="Lipzen A."/>
            <person name="Lutzoni F."/>
            <person name="Magnuson J."/>
            <person name="Mondo S."/>
            <person name="Nolan M."/>
            <person name="Ohm R."/>
            <person name="Pangilinan J."/>
            <person name="Park H.-J."/>
            <person name="Ramirez L."/>
            <person name="Alfaro M."/>
            <person name="Sun H."/>
            <person name="Tritt A."/>
            <person name="Yoshinaga Y."/>
            <person name="Zwiers L.-H."/>
            <person name="Turgeon B."/>
            <person name="Goodwin S."/>
            <person name="Spatafora J."/>
            <person name="Crous P."/>
            <person name="Grigoriev I."/>
        </authorList>
    </citation>
    <scope>NUCLEOTIDE SEQUENCE [LARGE SCALE GENOMIC DNA]</scope>
    <source>
        <strain evidence="3">CBS 304.66</strain>
    </source>
</reference>
<name>A0A9P4N4H3_9PLEO</name>
<feature type="region of interest" description="Disordered" evidence="1">
    <location>
        <begin position="1"/>
        <end position="23"/>
    </location>
</feature>
<dbReference type="Proteomes" id="UP000800093">
    <property type="component" value="Unassembled WGS sequence"/>
</dbReference>
<organism evidence="2 3">
    <name type="scientific">Lojkania enalia</name>
    <dbReference type="NCBI Taxonomy" id="147567"/>
    <lineage>
        <taxon>Eukaryota</taxon>
        <taxon>Fungi</taxon>
        <taxon>Dikarya</taxon>
        <taxon>Ascomycota</taxon>
        <taxon>Pezizomycotina</taxon>
        <taxon>Dothideomycetes</taxon>
        <taxon>Pleosporomycetidae</taxon>
        <taxon>Pleosporales</taxon>
        <taxon>Pleosporales incertae sedis</taxon>
        <taxon>Lojkania</taxon>
    </lineage>
</organism>
<protein>
    <submittedName>
        <fullName evidence="2">Uncharacterized protein</fullName>
    </submittedName>
</protein>
<proteinExistence type="predicted"/>
<keyword evidence="3" id="KW-1185">Reference proteome</keyword>
<evidence type="ECO:0000313" key="3">
    <source>
        <dbReference type="Proteomes" id="UP000800093"/>
    </source>
</evidence>
<evidence type="ECO:0000313" key="2">
    <source>
        <dbReference type="EMBL" id="KAF2265722.1"/>
    </source>
</evidence>
<gene>
    <name evidence="2" type="ORF">CC78DRAFT_542969</name>
</gene>
<dbReference type="AlphaFoldDB" id="A0A9P4N4H3"/>
<evidence type="ECO:0000256" key="1">
    <source>
        <dbReference type="SAM" id="MobiDB-lite"/>
    </source>
</evidence>
<dbReference type="OrthoDB" id="10638039at2759"/>
<accession>A0A9P4N4H3</accession>
<dbReference type="EMBL" id="ML986603">
    <property type="protein sequence ID" value="KAF2265722.1"/>
    <property type="molecule type" value="Genomic_DNA"/>
</dbReference>